<dbReference type="AlphaFoldDB" id="A0A9X3MUN7"/>
<evidence type="ECO:0000313" key="2">
    <source>
        <dbReference type="Proteomes" id="UP001149140"/>
    </source>
</evidence>
<proteinExistence type="predicted"/>
<accession>A0A9X3MUN7</accession>
<name>A0A9X3MUN7_9ACTN</name>
<gene>
    <name evidence="1" type="ORF">OM076_15095</name>
</gene>
<dbReference type="RefSeq" id="WP_270040819.1">
    <property type="nucleotide sequence ID" value="NZ_JAPDOD010000013.1"/>
</dbReference>
<reference evidence="1" key="1">
    <citation type="submission" date="2022-10" db="EMBL/GenBank/DDBJ databases">
        <title>The WGS of Solirubrobacter ginsenosidimutans DSM 21036.</title>
        <authorList>
            <person name="Jiang Z."/>
        </authorList>
    </citation>
    <scope>NUCLEOTIDE SEQUENCE</scope>
    <source>
        <strain evidence="1">DSM 21036</strain>
    </source>
</reference>
<evidence type="ECO:0000313" key="1">
    <source>
        <dbReference type="EMBL" id="MDA0161602.1"/>
    </source>
</evidence>
<protein>
    <submittedName>
        <fullName evidence="1">Uncharacterized protein</fullName>
    </submittedName>
</protein>
<dbReference type="Proteomes" id="UP001149140">
    <property type="component" value="Unassembled WGS sequence"/>
</dbReference>
<dbReference type="EMBL" id="JAPDOD010000013">
    <property type="protein sequence ID" value="MDA0161602.1"/>
    <property type="molecule type" value="Genomic_DNA"/>
</dbReference>
<organism evidence="1 2">
    <name type="scientific">Solirubrobacter ginsenosidimutans</name>
    <dbReference type="NCBI Taxonomy" id="490573"/>
    <lineage>
        <taxon>Bacteria</taxon>
        <taxon>Bacillati</taxon>
        <taxon>Actinomycetota</taxon>
        <taxon>Thermoleophilia</taxon>
        <taxon>Solirubrobacterales</taxon>
        <taxon>Solirubrobacteraceae</taxon>
        <taxon>Solirubrobacter</taxon>
    </lineage>
</organism>
<keyword evidence="2" id="KW-1185">Reference proteome</keyword>
<sequence length="69" mass="7016">MRSISIATWLSLATGWLAAAAAIAVIAAAPDNTPDLLFLPAQPPSQAPLEPTLVGPDHALVTLSTGSVR</sequence>
<comment type="caution">
    <text evidence="1">The sequence shown here is derived from an EMBL/GenBank/DDBJ whole genome shotgun (WGS) entry which is preliminary data.</text>
</comment>